<dbReference type="EMBL" id="FMTS01000004">
    <property type="protein sequence ID" value="SCW67977.1"/>
    <property type="molecule type" value="Genomic_DNA"/>
</dbReference>
<dbReference type="InterPro" id="IPR036736">
    <property type="entry name" value="ACP-like_sf"/>
</dbReference>
<reference evidence="3" key="1">
    <citation type="submission" date="2016-10" db="EMBL/GenBank/DDBJ databases">
        <authorList>
            <person name="Varghese N."/>
            <person name="Submissions S."/>
        </authorList>
    </citation>
    <scope>NUCLEOTIDE SEQUENCE [LARGE SCALE GENOMIC DNA]</scope>
    <source>
        <strain evidence="3">CGMCC 1.3431</strain>
    </source>
</reference>
<protein>
    <submittedName>
        <fullName evidence="2">Acyl carrier protein</fullName>
    </submittedName>
</protein>
<dbReference type="PROSITE" id="PS50075">
    <property type="entry name" value="CARRIER"/>
    <property type="match status" value="1"/>
</dbReference>
<evidence type="ECO:0000313" key="2">
    <source>
        <dbReference type="EMBL" id="SCW67977.1"/>
    </source>
</evidence>
<dbReference type="OrthoDB" id="7508733at2"/>
<dbReference type="Pfam" id="PF00550">
    <property type="entry name" value="PP-binding"/>
    <property type="match status" value="1"/>
</dbReference>
<accession>A0A1G4SGC5</accession>
<dbReference type="Proteomes" id="UP000199150">
    <property type="component" value="Unassembled WGS sequence"/>
</dbReference>
<evidence type="ECO:0000313" key="3">
    <source>
        <dbReference type="Proteomes" id="UP000199150"/>
    </source>
</evidence>
<dbReference type="SUPFAM" id="SSF47336">
    <property type="entry name" value="ACP-like"/>
    <property type="match status" value="1"/>
</dbReference>
<keyword evidence="3" id="KW-1185">Reference proteome</keyword>
<evidence type="ECO:0000259" key="1">
    <source>
        <dbReference type="PROSITE" id="PS50075"/>
    </source>
</evidence>
<proteinExistence type="predicted"/>
<dbReference type="STRING" id="260084.SAMN02927928_2657"/>
<feature type="domain" description="Carrier" evidence="1">
    <location>
        <begin position="2"/>
        <end position="79"/>
    </location>
</feature>
<dbReference type="InterPro" id="IPR009081">
    <property type="entry name" value="PP-bd_ACP"/>
</dbReference>
<name>A0A1G4SGC5_9CAUL</name>
<dbReference type="AlphaFoldDB" id="A0A1G4SGC5"/>
<dbReference type="RefSeq" id="WP_090648781.1">
    <property type="nucleotide sequence ID" value="NZ_CBCRYE010000002.1"/>
</dbReference>
<organism evidence="2 3">
    <name type="scientific">Asticcacaulis taihuensis</name>
    <dbReference type="NCBI Taxonomy" id="260084"/>
    <lineage>
        <taxon>Bacteria</taxon>
        <taxon>Pseudomonadati</taxon>
        <taxon>Pseudomonadota</taxon>
        <taxon>Alphaproteobacteria</taxon>
        <taxon>Caulobacterales</taxon>
        <taxon>Caulobacteraceae</taxon>
        <taxon>Asticcacaulis</taxon>
    </lineage>
</organism>
<sequence length="79" mass="8667">MSLTYENLRDFLVEELALDGEEITADTLLFSSGLVDSFALVTLMTYIENEGGVTIAPTDVKLENFDSISRILAYLESAA</sequence>
<dbReference type="Gene3D" id="1.10.1200.10">
    <property type="entry name" value="ACP-like"/>
    <property type="match status" value="1"/>
</dbReference>
<gene>
    <name evidence="2" type="ORF">SAMN02927928_2657</name>
</gene>